<evidence type="ECO:0000313" key="2">
    <source>
        <dbReference type="EMBL" id="SFG00381.1"/>
    </source>
</evidence>
<feature type="transmembrane region" description="Helical" evidence="1">
    <location>
        <begin position="166"/>
        <end position="185"/>
    </location>
</feature>
<evidence type="ECO:0000313" key="3">
    <source>
        <dbReference type="Proteomes" id="UP000198661"/>
    </source>
</evidence>
<proteinExistence type="predicted"/>
<gene>
    <name evidence="2" type="ORF">SAMN04488025_1122</name>
</gene>
<dbReference type="InterPro" id="IPR007404">
    <property type="entry name" value="YdjM-like"/>
</dbReference>
<accession>A0A1I2NGF2</accession>
<dbReference type="PANTHER" id="PTHR35531:SF1">
    <property type="entry name" value="INNER MEMBRANE PROTEIN YBCI-RELATED"/>
    <property type="match status" value="1"/>
</dbReference>
<sequence length="186" mass="20130">MTGWTHLFVGTAAGVAVAAATGHPEWPKEVIIGVAAAAATVPDLDAEKSLIYQFVLPKVDSKMRRLAIGAAGLGSIYLTHYSYAFLLTGLFLLLTAIFPHRTFTHSLLALGMITWTVYLIDPGLAPAAFAGYASHLIADSMTPHGVPWLWPYQRYFRIARVPTGSGMDHVIGLTALFGAFFVWLIL</sequence>
<dbReference type="STRING" id="201973.SAMN04488025_1122"/>
<reference evidence="2 3" key="1">
    <citation type="submission" date="2016-10" db="EMBL/GenBank/DDBJ databases">
        <authorList>
            <person name="de Groot N.N."/>
        </authorList>
    </citation>
    <scope>NUCLEOTIDE SEQUENCE [LARGE SCALE GENOMIC DNA]</scope>
    <source>
        <strain evidence="2 3">DSM 44945</strain>
    </source>
</reference>
<feature type="transmembrane region" description="Helical" evidence="1">
    <location>
        <begin position="66"/>
        <end position="97"/>
    </location>
</feature>
<dbReference type="RefSeq" id="WP_177199053.1">
    <property type="nucleotide sequence ID" value="NZ_FOOK01000012.1"/>
</dbReference>
<keyword evidence="1" id="KW-0812">Transmembrane</keyword>
<dbReference type="PIRSF" id="PIRSF030780">
    <property type="entry name" value="Md_memb_hyd_prd"/>
    <property type="match status" value="1"/>
</dbReference>
<dbReference type="InterPro" id="IPR016956">
    <property type="entry name" value="YdjM"/>
</dbReference>
<organism evidence="2 3">
    <name type="scientific">Planifilum fulgidum</name>
    <dbReference type="NCBI Taxonomy" id="201973"/>
    <lineage>
        <taxon>Bacteria</taxon>
        <taxon>Bacillati</taxon>
        <taxon>Bacillota</taxon>
        <taxon>Bacilli</taxon>
        <taxon>Bacillales</taxon>
        <taxon>Thermoactinomycetaceae</taxon>
        <taxon>Planifilum</taxon>
    </lineage>
</organism>
<dbReference type="PANTHER" id="PTHR35531">
    <property type="entry name" value="INNER MEMBRANE PROTEIN YBCI-RELATED"/>
    <property type="match status" value="1"/>
</dbReference>
<dbReference type="Proteomes" id="UP000198661">
    <property type="component" value="Unassembled WGS sequence"/>
</dbReference>
<keyword evidence="3" id="KW-1185">Reference proteome</keyword>
<name>A0A1I2NGF2_9BACL</name>
<keyword evidence="1" id="KW-0472">Membrane</keyword>
<feature type="transmembrane region" description="Helical" evidence="1">
    <location>
        <begin position="103"/>
        <end position="120"/>
    </location>
</feature>
<protein>
    <submittedName>
        <fullName evidence="2">Inner membrane protein</fullName>
    </submittedName>
</protein>
<evidence type="ECO:0000256" key="1">
    <source>
        <dbReference type="SAM" id="Phobius"/>
    </source>
</evidence>
<dbReference type="EMBL" id="FOOK01000012">
    <property type="protein sequence ID" value="SFG00381.1"/>
    <property type="molecule type" value="Genomic_DNA"/>
</dbReference>
<keyword evidence="1" id="KW-1133">Transmembrane helix</keyword>
<dbReference type="AlphaFoldDB" id="A0A1I2NGF2"/>
<dbReference type="Pfam" id="PF04307">
    <property type="entry name" value="YdjM"/>
    <property type="match status" value="1"/>
</dbReference>